<dbReference type="InterPro" id="IPR045087">
    <property type="entry name" value="Cu-oxidase_fam"/>
</dbReference>
<name>A0A443HRE2_BYSSP</name>
<evidence type="ECO:0000259" key="6">
    <source>
        <dbReference type="Pfam" id="PF00394"/>
    </source>
</evidence>
<evidence type="ECO:0000259" key="7">
    <source>
        <dbReference type="Pfam" id="PF07731"/>
    </source>
</evidence>
<proteinExistence type="inferred from homology"/>
<keyword evidence="2" id="KW-0479">Metal-binding</keyword>
<comment type="caution">
    <text evidence="9">The sequence shown here is derived from an EMBL/GenBank/DDBJ whole genome shotgun (WGS) entry which is preliminary data.</text>
</comment>
<dbReference type="VEuPathDB" id="FungiDB:C8Q69DRAFT_499128"/>
<dbReference type="Pfam" id="PF07731">
    <property type="entry name" value="Cu-oxidase_2"/>
    <property type="match status" value="1"/>
</dbReference>
<evidence type="ECO:0000256" key="4">
    <source>
        <dbReference type="ARBA" id="ARBA00023008"/>
    </source>
</evidence>
<feature type="domain" description="Plastocyanin-like" evidence="8">
    <location>
        <begin position="39"/>
        <end position="154"/>
    </location>
</feature>
<feature type="domain" description="Plastocyanin-like" evidence="6">
    <location>
        <begin position="165"/>
        <end position="337"/>
    </location>
</feature>
<dbReference type="PANTHER" id="PTHR11709">
    <property type="entry name" value="MULTI-COPPER OXIDASE"/>
    <property type="match status" value="1"/>
</dbReference>
<dbReference type="NCBIfam" id="TIGR03390">
    <property type="entry name" value="ascorbOXfungal"/>
    <property type="match status" value="1"/>
</dbReference>
<keyword evidence="4" id="KW-0186">Copper</keyword>
<dbReference type="EMBL" id="RCNU01000007">
    <property type="protein sequence ID" value="RWQ94340.1"/>
    <property type="molecule type" value="Genomic_DNA"/>
</dbReference>
<dbReference type="PROSITE" id="PS00080">
    <property type="entry name" value="MULTICOPPER_OXIDASE2"/>
    <property type="match status" value="1"/>
</dbReference>
<evidence type="ECO:0000256" key="3">
    <source>
        <dbReference type="ARBA" id="ARBA00023002"/>
    </source>
</evidence>
<dbReference type="GO" id="GO:0005507">
    <property type="term" value="F:copper ion binding"/>
    <property type="evidence" value="ECO:0007669"/>
    <property type="project" value="InterPro"/>
</dbReference>
<accession>A0A443HRE2</accession>
<evidence type="ECO:0000313" key="9">
    <source>
        <dbReference type="EMBL" id="RWQ94340.1"/>
    </source>
</evidence>
<dbReference type="Proteomes" id="UP000283841">
    <property type="component" value="Unassembled WGS sequence"/>
</dbReference>
<sequence length="628" mass="70803">MLSFSFFLLGLLVATFGRISAFQQVRHDALFQPHYILRVTEEETSIACRTRLSALVNGTTPGPTLYMKENQTTWIRVYNAMNSSNLTMHWHGISQSAAPWSDGTPQASQWPISPHHFFDYEVRPKIGEAGSYYYHSHVGFQSDTVAGVLIVEEADGLPPYEYYEDRVLFLSELFNVTDQAAMDFLQGPFVSYKWPGEAESILVNGNGYRARDGEDSLVSKPYGKFDPGVLRPCRPEVIEVEQSKVYRFRAIGGVAMSPLAFAFEDHDNLTIINVDGAYTEPANTSLIQLGGGQRYDFLLETKSEQELKALGRTKFWIQIETRYRNLNNTFYAILSYKTDLGPNVNSTIPAEPPAEKPVFIPYALEDWLEYKLQPLKPNGFPTADQVTRQVYLTSTQLVVKSGAFWTVNNHTWTENDQHEHGDPYNDTAPSADVPYLVDIYRRGQSAIPNYDLAVQKYGGWDPGLNVYPARRGEVIDIILINNNNNRSGGFDTHPWHIHGDHIYDLGSGPGEYNATANEEKLTGYTPIKRDTSLLYKYITGDGVGTNTEYTPQGWRAWRLKVDNPGVWMIHCHVLQHMIMGMQALWVMGNATEVTHNTGPSLVEGYLNYGGNAYGNSSYDPLVNHYFSD</sequence>
<dbReference type="Pfam" id="PF00394">
    <property type="entry name" value="Cu-oxidase"/>
    <property type="match status" value="1"/>
</dbReference>
<protein>
    <submittedName>
        <fullName evidence="9">Putative multi-copper oxidase</fullName>
    </submittedName>
</protein>
<keyword evidence="3" id="KW-0560">Oxidoreductase</keyword>
<evidence type="ECO:0000256" key="2">
    <source>
        <dbReference type="ARBA" id="ARBA00022723"/>
    </source>
</evidence>
<feature type="signal peptide" evidence="5">
    <location>
        <begin position="1"/>
        <end position="21"/>
    </location>
</feature>
<reference evidence="9 10" key="1">
    <citation type="journal article" date="2018" name="Front. Microbiol.">
        <title>Genomic and genetic insights into a cosmopolitan fungus, Paecilomyces variotii (Eurotiales).</title>
        <authorList>
            <person name="Urquhart A.S."/>
            <person name="Mondo S.J."/>
            <person name="Makela M.R."/>
            <person name="Hane J.K."/>
            <person name="Wiebenga A."/>
            <person name="He G."/>
            <person name="Mihaltcheva S."/>
            <person name="Pangilinan J."/>
            <person name="Lipzen A."/>
            <person name="Barry K."/>
            <person name="de Vries R.P."/>
            <person name="Grigoriev I.V."/>
            <person name="Idnurm A."/>
        </authorList>
    </citation>
    <scope>NUCLEOTIDE SEQUENCE [LARGE SCALE GENOMIC DNA]</scope>
    <source>
        <strain evidence="9 10">CBS 101075</strain>
    </source>
</reference>
<dbReference type="InterPro" id="IPR033138">
    <property type="entry name" value="Cu_oxidase_CS"/>
</dbReference>
<evidence type="ECO:0000256" key="5">
    <source>
        <dbReference type="SAM" id="SignalP"/>
    </source>
</evidence>
<dbReference type="InterPro" id="IPR002355">
    <property type="entry name" value="Cu_oxidase_Cu_BS"/>
</dbReference>
<evidence type="ECO:0000256" key="1">
    <source>
        <dbReference type="ARBA" id="ARBA00010609"/>
    </source>
</evidence>
<keyword evidence="10" id="KW-1185">Reference proteome</keyword>
<gene>
    <name evidence="9" type="ORF">C8Q69DRAFT_499128</name>
</gene>
<dbReference type="InterPro" id="IPR017762">
    <property type="entry name" value="Multicopper_oxidase_fun"/>
</dbReference>
<feature type="domain" description="Plastocyanin-like" evidence="7">
    <location>
        <begin position="459"/>
        <end position="584"/>
    </location>
</feature>
<dbReference type="GeneID" id="39601591"/>
<evidence type="ECO:0000259" key="8">
    <source>
        <dbReference type="Pfam" id="PF07732"/>
    </source>
</evidence>
<dbReference type="PANTHER" id="PTHR11709:SF394">
    <property type="entry name" value="FI03373P-RELATED"/>
    <property type="match status" value="1"/>
</dbReference>
<comment type="similarity">
    <text evidence="1">Belongs to the multicopper oxidase family.</text>
</comment>
<dbReference type="GO" id="GO:0016491">
    <property type="term" value="F:oxidoreductase activity"/>
    <property type="evidence" value="ECO:0007669"/>
    <property type="project" value="UniProtKB-KW"/>
</dbReference>
<dbReference type="SUPFAM" id="SSF49503">
    <property type="entry name" value="Cupredoxins"/>
    <property type="match status" value="3"/>
</dbReference>
<dbReference type="AlphaFoldDB" id="A0A443HRE2"/>
<dbReference type="InterPro" id="IPR011707">
    <property type="entry name" value="Cu-oxidase-like_N"/>
</dbReference>
<dbReference type="PROSITE" id="PS00079">
    <property type="entry name" value="MULTICOPPER_OXIDASE1"/>
    <property type="match status" value="1"/>
</dbReference>
<evidence type="ECO:0000313" key="10">
    <source>
        <dbReference type="Proteomes" id="UP000283841"/>
    </source>
</evidence>
<dbReference type="RefSeq" id="XP_028483985.1">
    <property type="nucleotide sequence ID" value="XM_028632314.1"/>
</dbReference>
<feature type="chain" id="PRO_5019368320" evidence="5">
    <location>
        <begin position="22"/>
        <end position="628"/>
    </location>
</feature>
<dbReference type="Gene3D" id="2.60.40.420">
    <property type="entry name" value="Cupredoxins - blue copper proteins"/>
    <property type="match status" value="3"/>
</dbReference>
<dbReference type="Pfam" id="PF07732">
    <property type="entry name" value="Cu-oxidase_3"/>
    <property type="match status" value="1"/>
</dbReference>
<organism evidence="9 10">
    <name type="scientific">Byssochlamys spectabilis</name>
    <name type="common">Paecilomyces variotii</name>
    <dbReference type="NCBI Taxonomy" id="264951"/>
    <lineage>
        <taxon>Eukaryota</taxon>
        <taxon>Fungi</taxon>
        <taxon>Dikarya</taxon>
        <taxon>Ascomycota</taxon>
        <taxon>Pezizomycotina</taxon>
        <taxon>Eurotiomycetes</taxon>
        <taxon>Eurotiomycetidae</taxon>
        <taxon>Eurotiales</taxon>
        <taxon>Thermoascaceae</taxon>
        <taxon>Paecilomyces</taxon>
    </lineage>
</organism>
<dbReference type="InterPro" id="IPR008972">
    <property type="entry name" value="Cupredoxin"/>
</dbReference>
<dbReference type="STRING" id="264951.A0A443HRE2"/>
<keyword evidence="5" id="KW-0732">Signal</keyword>
<dbReference type="InterPro" id="IPR011706">
    <property type="entry name" value="Cu-oxidase_C"/>
</dbReference>
<dbReference type="InterPro" id="IPR001117">
    <property type="entry name" value="Cu-oxidase_2nd"/>
</dbReference>